<keyword evidence="11" id="KW-0539">Nucleus</keyword>
<dbReference type="GO" id="GO:0000400">
    <property type="term" value="F:four-way junction DNA binding"/>
    <property type="evidence" value="ECO:0007669"/>
    <property type="project" value="TreeGrafter"/>
</dbReference>
<gene>
    <name evidence="18" type="ORF">GDO81_007152</name>
</gene>
<comment type="caution">
    <text evidence="18">The sequence shown here is derived from an EMBL/GenBank/DDBJ whole genome shotgun (WGS) entry which is preliminary data.</text>
</comment>
<dbReference type="SUPFAM" id="SSF88723">
    <property type="entry name" value="PIN domain-like"/>
    <property type="match status" value="1"/>
</dbReference>
<feature type="domain" description="XPG N-terminal" evidence="17">
    <location>
        <begin position="1"/>
        <end position="96"/>
    </location>
</feature>
<keyword evidence="8" id="KW-0378">Hydrolase</keyword>
<dbReference type="GO" id="GO:0005634">
    <property type="term" value="C:nucleus"/>
    <property type="evidence" value="ECO:0007669"/>
    <property type="project" value="UniProtKB-SubCell"/>
</dbReference>
<evidence type="ECO:0000256" key="3">
    <source>
        <dbReference type="ARBA" id="ARBA00022553"/>
    </source>
</evidence>
<evidence type="ECO:0000256" key="11">
    <source>
        <dbReference type="ARBA" id="ARBA00023242"/>
    </source>
</evidence>
<dbReference type="AlphaFoldDB" id="A0AAV7C675"/>
<dbReference type="InterPro" id="IPR008918">
    <property type="entry name" value="HhH2"/>
</dbReference>
<dbReference type="PANTHER" id="PTHR11081">
    <property type="entry name" value="FLAP ENDONUCLEASE FAMILY MEMBER"/>
    <property type="match status" value="1"/>
</dbReference>
<dbReference type="InterPro" id="IPR036279">
    <property type="entry name" value="5-3_exonuclease_C_sf"/>
</dbReference>
<protein>
    <recommendedName>
        <fullName evidence="14">Flap endonuclease GEN homolog 1</fullName>
    </recommendedName>
</protein>
<dbReference type="SMART" id="SM00485">
    <property type="entry name" value="XPGN"/>
    <property type="match status" value="1"/>
</dbReference>
<comment type="subcellular location">
    <subcellularLocation>
        <location evidence="2">Nucleus</location>
    </subcellularLocation>
</comment>
<comment type="cofactor">
    <cofactor evidence="1">
        <name>Mg(2+)</name>
        <dbReference type="ChEBI" id="CHEBI:18420"/>
    </cofactor>
</comment>
<feature type="region of interest" description="Disordered" evidence="15">
    <location>
        <begin position="501"/>
        <end position="542"/>
    </location>
</feature>
<dbReference type="Gene3D" id="3.40.50.1010">
    <property type="entry name" value="5'-nuclease"/>
    <property type="match status" value="1"/>
</dbReference>
<dbReference type="SMART" id="SM00279">
    <property type="entry name" value="HhH2"/>
    <property type="match status" value="1"/>
</dbReference>
<dbReference type="CDD" id="cd09869">
    <property type="entry name" value="PIN_GEN1"/>
    <property type="match status" value="1"/>
</dbReference>
<dbReference type="InterPro" id="IPR006086">
    <property type="entry name" value="XPG-I_dom"/>
</dbReference>
<dbReference type="InterPro" id="IPR006085">
    <property type="entry name" value="XPG_DNA_repair_N"/>
</dbReference>
<evidence type="ECO:0000256" key="2">
    <source>
        <dbReference type="ARBA" id="ARBA00004123"/>
    </source>
</evidence>
<dbReference type="EMBL" id="WNYA01000003">
    <property type="protein sequence ID" value="KAG8580126.1"/>
    <property type="molecule type" value="Genomic_DNA"/>
</dbReference>
<keyword evidence="9" id="KW-0460">Magnesium</keyword>
<sequence>MGVHELWPILEPVKKHVPLQSLSGKTLAVDLSIWVCEAQSVKQMVGVVAKPHLRNLFFRVSSLNLMGVKLVFVTEGEAPKVKADTMNKRNVMRYGASKKAVPARPGRSYFKSVLKDCLRMLDCLGVPWVQAAGEAEAMCAYLDANGYVDGCITNDGDVFLYGAKTVYRNFTMNVKDPHVDCYEVSAINHRLGLNRESLVGLAILLGCDYVPKGLPGVGRELAMKFIRSLNGESILQRFDQWRKQFDDPAMTSKAIKKKVHCTVCSHPGSAKEHEKKGCVLCGSEKYCEPHDYDYSCPCDWHKAEQEKKNNSLEYTLKMKAKKREGFPYPEVIKEFLVNKDKLVKVLKWLRPSLLCFQNFALEWMEWPKHYSCEKVLGLVTYYDMHERSAGRIHDAQLQAIRIVKNRVRNGIPCFEIEWLKPAGYVFPDDHPPDGPLLTIEEEALFSGAYPDVVEVFQKDKLEAEMLKQKCKKSKPKAKASPNVDDVASLLSEMCLTQTVETDVSPQTLGRSEEPEPTTCLEVKDKLKDAPTTPSPSPPKATLMSEDLDISLTSLCIEDNLDRLDGQCSSPASSVASPNVSSMIAELHLSSIDWEATSFIMSPQAESRSSEEPIKASCNVKNPTLENVEARKEAISETPSSCITPLHKLPLRERLLIKNAGQYVSSEPPNVFEKHLPLKPIARGLNMKDATMATSTHNVHSKENIQKQEQSSQKSENQTKTIQKPAPSNCAPGRPTTKSYTFVKKYTLAPSRPMSDGSISTKMTSETSTKVTQKKTVCHKVASSSDDEDEHKTGGRSNEVFKKKHTKSEALVDKIAPVRPTTDTKPVTFTIPSMDDVLNNVFLSPEAKVLPPKSPDKLSDDDDDSIISVDSPLPLSERLKLRSLQKC</sequence>
<feature type="region of interest" description="Disordered" evidence="15">
    <location>
        <begin position="693"/>
        <end position="735"/>
    </location>
</feature>
<feature type="compositionally biased region" description="Low complexity" evidence="15">
    <location>
        <begin position="706"/>
        <end position="720"/>
    </location>
</feature>
<evidence type="ECO:0000259" key="16">
    <source>
        <dbReference type="SMART" id="SM00484"/>
    </source>
</evidence>
<name>A0AAV7C675_ENGPU</name>
<accession>A0AAV7C675</accession>
<evidence type="ECO:0000256" key="14">
    <source>
        <dbReference type="ARBA" id="ARBA00070188"/>
    </source>
</evidence>
<keyword evidence="4" id="KW-0540">Nuclease</keyword>
<evidence type="ECO:0000256" key="5">
    <source>
        <dbReference type="ARBA" id="ARBA00022723"/>
    </source>
</evidence>
<evidence type="ECO:0000256" key="4">
    <source>
        <dbReference type="ARBA" id="ARBA00022722"/>
    </source>
</evidence>
<comment type="subunit">
    <text evidence="13">Largely monomeric, dimerizes on the Holliday junction and the first nick occurs upon dimerization at the junction.</text>
</comment>
<keyword evidence="5" id="KW-0479">Metal-binding</keyword>
<evidence type="ECO:0000256" key="6">
    <source>
        <dbReference type="ARBA" id="ARBA00022759"/>
    </source>
</evidence>
<dbReference type="GO" id="GO:0006281">
    <property type="term" value="P:DNA repair"/>
    <property type="evidence" value="ECO:0007669"/>
    <property type="project" value="UniProtKB-KW"/>
</dbReference>
<feature type="domain" description="XPG-I" evidence="16">
    <location>
        <begin position="122"/>
        <end position="193"/>
    </location>
</feature>
<dbReference type="Pfam" id="PF00752">
    <property type="entry name" value="XPG_N"/>
    <property type="match status" value="1"/>
</dbReference>
<comment type="similarity">
    <text evidence="12">Belongs to the XPG/RAD2 endonuclease family. GEN subfamily.</text>
</comment>
<evidence type="ECO:0000313" key="18">
    <source>
        <dbReference type="EMBL" id="KAG8580126.1"/>
    </source>
</evidence>
<dbReference type="InterPro" id="IPR006084">
    <property type="entry name" value="XPG/Rad2"/>
</dbReference>
<evidence type="ECO:0000256" key="15">
    <source>
        <dbReference type="SAM" id="MobiDB-lite"/>
    </source>
</evidence>
<evidence type="ECO:0000256" key="9">
    <source>
        <dbReference type="ARBA" id="ARBA00022842"/>
    </source>
</evidence>
<evidence type="ECO:0000256" key="8">
    <source>
        <dbReference type="ARBA" id="ARBA00022801"/>
    </source>
</evidence>
<dbReference type="PRINTS" id="PR00853">
    <property type="entry name" value="XPGRADSUPER"/>
</dbReference>
<dbReference type="InterPro" id="IPR041012">
    <property type="entry name" value="GEN_chromo"/>
</dbReference>
<evidence type="ECO:0000256" key="1">
    <source>
        <dbReference type="ARBA" id="ARBA00001946"/>
    </source>
</evidence>
<dbReference type="Pfam" id="PF18704">
    <property type="entry name" value="Chromo_2"/>
    <property type="match status" value="1"/>
</dbReference>
<keyword evidence="7" id="KW-0227">DNA damage</keyword>
<dbReference type="SUPFAM" id="SSF47807">
    <property type="entry name" value="5' to 3' exonuclease, C-terminal subdomain"/>
    <property type="match status" value="1"/>
</dbReference>
<proteinExistence type="inferred from homology"/>
<dbReference type="GO" id="GO:0017108">
    <property type="term" value="F:5'-flap endonuclease activity"/>
    <property type="evidence" value="ECO:0007669"/>
    <property type="project" value="TreeGrafter"/>
</dbReference>
<reference evidence="18" key="1">
    <citation type="thesis" date="2020" institute="ProQuest LLC" country="789 East Eisenhower Parkway, Ann Arbor, MI, USA">
        <title>Comparative Genomics and Chromosome Evolution.</title>
        <authorList>
            <person name="Mudd A.B."/>
        </authorList>
    </citation>
    <scope>NUCLEOTIDE SEQUENCE</scope>
    <source>
        <strain evidence="18">237g6f4</strain>
        <tissue evidence="18">Blood</tissue>
    </source>
</reference>
<dbReference type="GO" id="GO:0008821">
    <property type="term" value="F:crossover junction DNA endonuclease activity"/>
    <property type="evidence" value="ECO:0007669"/>
    <property type="project" value="UniProtKB-ARBA"/>
</dbReference>
<dbReference type="PANTHER" id="PTHR11081:SF70">
    <property type="entry name" value="FLAP ENDONUCLEASE GEN HOMOLOG 1"/>
    <property type="match status" value="1"/>
</dbReference>
<keyword evidence="10" id="KW-0234">DNA repair</keyword>
<evidence type="ECO:0000256" key="12">
    <source>
        <dbReference type="ARBA" id="ARBA00038112"/>
    </source>
</evidence>
<keyword evidence="3" id="KW-0597">Phosphoprotein</keyword>
<evidence type="ECO:0000256" key="7">
    <source>
        <dbReference type="ARBA" id="ARBA00022763"/>
    </source>
</evidence>
<keyword evidence="6" id="KW-0255">Endonuclease</keyword>
<evidence type="ECO:0000313" key="19">
    <source>
        <dbReference type="Proteomes" id="UP000824782"/>
    </source>
</evidence>
<dbReference type="GO" id="GO:0046872">
    <property type="term" value="F:metal ion binding"/>
    <property type="evidence" value="ECO:0007669"/>
    <property type="project" value="UniProtKB-KW"/>
</dbReference>
<dbReference type="Pfam" id="PF00867">
    <property type="entry name" value="XPG_I"/>
    <property type="match status" value="1"/>
</dbReference>
<evidence type="ECO:0000256" key="13">
    <source>
        <dbReference type="ARBA" id="ARBA00063132"/>
    </source>
</evidence>
<dbReference type="Gene3D" id="1.10.150.20">
    <property type="entry name" value="5' to 3' exonuclease, C-terminal subdomain"/>
    <property type="match status" value="1"/>
</dbReference>
<feature type="region of interest" description="Disordered" evidence="15">
    <location>
        <begin position="750"/>
        <end position="797"/>
    </location>
</feature>
<organism evidence="18 19">
    <name type="scientific">Engystomops pustulosus</name>
    <name type="common">Tungara frog</name>
    <name type="synonym">Physalaemus pustulosus</name>
    <dbReference type="NCBI Taxonomy" id="76066"/>
    <lineage>
        <taxon>Eukaryota</taxon>
        <taxon>Metazoa</taxon>
        <taxon>Chordata</taxon>
        <taxon>Craniata</taxon>
        <taxon>Vertebrata</taxon>
        <taxon>Euteleostomi</taxon>
        <taxon>Amphibia</taxon>
        <taxon>Batrachia</taxon>
        <taxon>Anura</taxon>
        <taxon>Neobatrachia</taxon>
        <taxon>Hyloidea</taxon>
        <taxon>Leptodactylidae</taxon>
        <taxon>Leiuperinae</taxon>
        <taxon>Engystomops</taxon>
    </lineage>
</organism>
<dbReference type="FunFam" id="1.10.150.20:FF:000030">
    <property type="entry name" value="Flap endonuclease GEN-like 1"/>
    <property type="match status" value="1"/>
</dbReference>
<dbReference type="Proteomes" id="UP000824782">
    <property type="component" value="Unassembled WGS sequence"/>
</dbReference>
<keyword evidence="19" id="KW-1185">Reference proteome</keyword>
<feature type="region of interest" description="Disordered" evidence="15">
    <location>
        <begin position="846"/>
        <end position="869"/>
    </location>
</feature>
<dbReference type="InterPro" id="IPR029060">
    <property type="entry name" value="PIN-like_dom_sf"/>
</dbReference>
<evidence type="ECO:0000256" key="10">
    <source>
        <dbReference type="ARBA" id="ARBA00023204"/>
    </source>
</evidence>
<dbReference type="SMART" id="SM00484">
    <property type="entry name" value="XPGI"/>
    <property type="match status" value="1"/>
</dbReference>
<dbReference type="FunFam" id="3.40.50.1010:FF:000024">
    <property type="entry name" value="flap endonuclease GEN homolog 1"/>
    <property type="match status" value="1"/>
</dbReference>
<feature type="compositionally biased region" description="Polar residues" evidence="15">
    <location>
        <begin position="756"/>
        <end position="770"/>
    </location>
</feature>
<evidence type="ECO:0000259" key="17">
    <source>
        <dbReference type="SMART" id="SM00485"/>
    </source>
</evidence>